<dbReference type="InterPro" id="IPR035905">
    <property type="entry name" value="Barstar-like_sf"/>
</dbReference>
<name>A0A939K1V7_9BACT</name>
<proteinExistence type="inferred from homology"/>
<dbReference type="Pfam" id="PF01337">
    <property type="entry name" value="Barstar"/>
    <property type="match status" value="1"/>
</dbReference>
<protein>
    <submittedName>
        <fullName evidence="3">Barstar family protein</fullName>
    </submittedName>
</protein>
<accession>A0A939K1V7</accession>
<dbReference type="RefSeq" id="WP_207336632.1">
    <property type="nucleotide sequence ID" value="NZ_JAFMYU010000014.1"/>
</dbReference>
<comment type="similarity">
    <text evidence="1">Belongs to the barstar family.</text>
</comment>
<organism evidence="3 4">
    <name type="scientific">Fibrella aquatilis</name>
    <dbReference type="NCBI Taxonomy" id="2817059"/>
    <lineage>
        <taxon>Bacteria</taxon>
        <taxon>Pseudomonadati</taxon>
        <taxon>Bacteroidota</taxon>
        <taxon>Cytophagia</taxon>
        <taxon>Cytophagales</taxon>
        <taxon>Spirosomataceae</taxon>
        <taxon>Fibrella</taxon>
    </lineage>
</organism>
<evidence type="ECO:0000256" key="1">
    <source>
        <dbReference type="ARBA" id="ARBA00006845"/>
    </source>
</evidence>
<evidence type="ECO:0000313" key="4">
    <source>
        <dbReference type="Proteomes" id="UP000664795"/>
    </source>
</evidence>
<evidence type="ECO:0000313" key="3">
    <source>
        <dbReference type="EMBL" id="MBO0932665.1"/>
    </source>
</evidence>
<evidence type="ECO:0000259" key="2">
    <source>
        <dbReference type="Pfam" id="PF01337"/>
    </source>
</evidence>
<dbReference type="EMBL" id="JAFMYU010000014">
    <property type="protein sequence ID" value="MBO0932665.1"/>
    <property type="molecule type" value="Genomic_DNA"/>
</dbReference>
<comment type="caution">
    <text evidence="3">The sequence shown here is derived from an EMBL/GenBank/DDBJ whole genome shotgun (WGS) entry which is preliminary data.</text>
</comment>
<sequence length="147" mass="16797">MAANFILSSSEAALADRFPDHLVAHIDGSKAKTLRQFYDQIADALEFPHFGNNLDALNDALNDLQWLEDERIVLYFTNTDQFIIQERDPKKLASILAILEATVEDWKWMADDETDMADKKELSVVFEKSPRMEQMLEQEGIAFETVG</sequence>
<dbReference type="SUPFAM" id="SSF52038">
    <property type="entry name" value="Barstar-related"/>
    <property type="match status" value="1"/>
</dbReference>
<keyword evidence="4" id="KW-1185">Reference proteome</keyword>
<gene>
    <name evidence="3" type="ORF">J2I48_16770</name>
</gene>
<dbReference type="InterPro" id="IPR000468">
    <property type="entry name" value="Barstar"/>
</dbReference>
<feature type="domain" description="Barstar (barnase inhibitor)" evidence="2">
    <location>
        <begin position="23"/>
        <end position="111"/>
    </location>
</feature>
<dbReference type="AlphaFoldDB" id="A0A939K1V7"/>
<reference evidence="3 4" key="1">
    <citation type="submission" date="2021-03" db="EMBL/GenBank/DDBJ databases">
        <title>Fibrella sp. HMF5036 genome sequencing and assembly.</title>
        <authorList>
            <person name="Kang H."/>
            <person name="Kim H."/>
            <person name="Bae S."/>
            <person name="Joh K."/>
        </authorList>
    </citation>
    <scope>NUCLEOTIDE SEQUENCE [LARGE SCALE GENOMIC DNA]</scope>
    <source>
        <strain evidence="3 4">HMF5036</strain>
    </source>
</reference>
<dbReference type="Gene3D" id="3.30.370.10">
    <property type="entry name" value="Barstar-like"/>
    <property type="match status" value="1"/>
</dbReference>
<dbReference type="Proteomes" id="UP000664795">
    <property type="component" value="Unassembled WGS sequence"/>
</dbReference>